<dbReference type="GO" id="GO:0004674">
    <property type="term" value="F:protein serine/threonine kinase activity"/>
    <property type="evidence" value="ECO:0007669"/>
    <property type="project" value="InterPro"/>
</dbReference>
<dbReference type="GO" id="GO:0006974">
    <property type="term" value="P:DNA damage response"/>
    <property type="evidence" value="ECO:0007669"/>
    <property type="project" value="InterPro"/>
</dbReference>
<keyword evidence="1" id="KW-1133">Transmembrane helix</keyword>
<dbReference type="AlphaFoldDB" id="A0A0V0HLK0"/>
<reference evidence="2" key="1">
    <citation type="submission" date="2015-12" db="EMBL/GenBank/DDBJ databases">
        <title>Gene expression during late stages of embryo sac development: a critical building block for successful pollen-pistil interactions.</title>
        <authorList>
            <person name="Liu Y."/>
            <person name="Joly V."/>
            <person name="Sabar M."/>
            <person name="Matton D.P."/>
        </authorList>
    </citation>
    <scope>NUCLEOTIDE SEQUENCE</scope>
</reference>
<evidence type="ECO:0000256" key="1">
    <source>
        <dbReference type="SAM" id="Phobius"/>
    </source>
</evidence>
<dbReference type="PANTHER" id="PTHR37079">
    <property type="entry name" value="SERINE/THREONINE-PROTEIN KINASE ATM"/>
    <property type="match status" value="1"/>
</dbReference>
<keyword evidence="1" id="KW-0812">Transmembrane</keyword>
<dbReference type="InterPro" id="IPR038980">
    <property type="entry name" value="ATM_plant"/>
</dbReference>
<organism evidence="2">
    <name type="scientific">Solanum chacoense</name>
    <name type="common">Chaco potato</name>
    <dbReference type="NCBI Taxonomy" id="4108"/>
    <lineage>
        <taxon>Eukaryota</taxon>
        <taxon>Viridiplantae</taxon>
        <taxon>Streptophyta</taxon>
        <taxon>Embryophyta</taxon>
        <taxon>Tracheophyta</taxon>
        <taxon>Spermatophyta</taxon>
        <taxon>Magnoliopsida</taxon>
        <taxon>eudicotyledons</taxon>
        <taxon>Gunneridae</taxon>
        <taxon>Pentapetalae</taxon>
        <taxon>asterids</taxon>
        <taxon>lamiids</taxon>
        <taxon>Solanales</taxon>
        <taxon>Solanaceae</taxon>
        <taxon>Solanoideae</taxon>
        <taxon>Solaneae</taxon>
        <taxon>Solanum</taxon>
    </lineage>
</organism>
<accession>A0A0V0HLK0</accession>
<sequence>MSSCNINLPWKDTTRDDKCGSLTSSQCGLMELAALVFCRACVNTPIASSSEKRIRREHVVVQIRERLSGGKWPWHAAFCYLIHNYYDRLKKDLLIYWFEGICANFERIINDANIEHSYVGLLWTLRSLQGLSLMLLFPVPALQTSSKLSSTLSGVETGWHTIWNCVIGGLPTFSTFTAVVDAALMLLRNLILNDTTNAYLVPQDLWDLRLLKRVPSISVLCFISCYFSRKGYQVCAPLISSILILFYCPLWFTNKG</sequence>
<name>A0A0V0HLK0_SOLCH</name>
<keyword evidence="1" id="KW-0472">Membrane</keyword>
<proteinExistence type="predicted"/>
<dbReference type="PANTHER" id="PTHR37079:SF4">
    <property type="entry name" value="SERINE_THREONINE-PROTEIN KINASE ATM"/>
    <property type="match status" value="1"/>
</dbReference>
<evidence type="ECO:0000313" key="2">
    <source>
        <dbReference type="EMBL" id="JAP21231.1"/>
    </source>
</evidence>
<dbReference type="EMBL" id="GEDG01017929">
    <property type="protein sequence ID" value="JAP21231.1"/>
    <property type="molecule type" value="Transcribed_RNA"/>
</dbReference>
<protein>
    <submittedName>
        <fullName evidence="2">Putative ovule protein</fullName>
    </submittedName>
</protein>
<feature type="transmembrane region" description="Helical" evidence="1">
    <location>
        <begin position="231"/>
        <end position="252"/>
    </location>
</feature>